<reference evidence="4" key="3">
    <citation type="submission" date="2022-05" db="EMBL/GenBank/DDBJ databases">
        <authorList>
            <person name="Kunte H.-J."/>
        </authorList>
    </citation>
    <scope>NUCLEOTIDE SEQUENCE</scope>
    <source>
        <strain evidence="4">G5</strain>
    </source>
</reference>
<organism evidence="4 6">
    <name type="scientific">Cupriavidus campinensis</name>
    <dbReference type="NCBI Taxonomy" id="151783"/>
    <lineage>
        <taxon>Bacteria</taxon>
        <taxon>Pseudomonadati</taxon>
        <taxon>Pseudomonadota</taxon>
        <taxon>Betaproteobacteria</taxon>
        <taxon>Burkholderiales</taxon>
        <taxon>Burkholderiaceae</taxon>
        <taxon>Cupriavidus</taxon>
    </lineage>
</organism>
<evidence type="ECO:0000313" key="4">
    <source>
        <dbReference type="EMBL" id="URF06339.1"/>
    </source>
</evidence>
<dbReference type="Pfam" id="PF12680">
    <property type="entry name" value="SnoaL_2"/>
    <property type="match status" value="1"/>
</dbReference>
<dbReference type="AlphaFoldDB" id="A0AAE9I356"/>
<dbReference type="Proteomes" id="UP001056132">
    <property type="component" value="Chromosome 2"/>
</dbReference>
<feature type="chain" id="PRO_5042058443" evidence="1">
    <location>
        <begin position="21"/>
        <end position="142"/>
    </location>
</feature>
<dbReference type="RefSeq" id="WP_144198158.1">
    <property type="nucleotide sequence ID" value="NZ_CP043441.1"/>
</dbReference>
<dbReference type="KEGG" id="ccam:M5D45_24830"/>
<evidence type="ECO:0000313" key="5">
    <source>
        <dbReference type="Proteomes" id="UP000318943"/>
    </source>
</evidence>
<gene>
    <name evidence="3" type="ORF">FGG12_13360</name>
    <name evidence="4" type="ORF">M5D45_24830</name>
</gene>
<keyword evidence="5" id="KW-1185">Reference proteome</keyword>
<evidence type="ECO:0000313" key="6">
    <source>
        <dbReference type="Proteomes" id="UP001056132"/>
    </source>
</evidence>
<proteinExistence type="predicted"/>
<reference evidence="3 5" key="1">
    <citation type="submission" date="2019-05" db="EMBL/GenBank/DDBJ databases">
        <title>Whole genome sequence analysis of Cupriavidus campinensis S14E4C strain.</title>
        <authorList>
            <person name="Abbaszade G."/>
            <person name="Szabo A."/>
            <person name="Toumi M."/>
            <person name="Toth E."/>
        </authorList>
    </citation>
    <scope>NUCLEOTIDE SEQUENCE [LARGE SCALE GENOMIC DNA]</scope>
    <source>
        <strain evidence="3 5">S14E4C</strain>
    </source>
</reference>
<protein>
    <submittedName>
        <fullName evidence="4">Nuclear transport factor 2 family protein</fullName>
    </submittedName>
</protein>
<evidence type="ECO:0000259" key="2">
    <source>
        <dbReference type="Pfam" id="PF12680"/>
    </source>
</evidence>
<sequence length="142" mass="15256">MFKRIFVASAMAFTALSAVAAPAASDAQTHFQAIAAGDVAAVMHGYADAAHFVWVGGPLDGTYTGVDAIRQVWEKFTKSQGTMKVAVDKVEEASNPKGSSVTANVTFQGKQPIKVRYVLTYRDNKIVSETWQIDPKLGPATY</sequence>
<dbReference type="Gene3D" id="3.10.450.50">
    <property type="match status" value="1"/>
</dbReference>
<feature type="domain" description="SnoaL-like" evidence="2">
    <location>
        <begin position="28"/>
        <end position="127"/>
    </location>
</feature>
<dbReference type="InterPro" id="IPR037401">
    <property type="entry name" value="SnoaL-like"/>
</dbReference>
<dbReference type="SUPFAM" id="SSF54427">
    <property type="entry name" value="NTF2-like"/>
    <property type="match status" value="1"/>
</dbReference>
<dbReference type="Proteomes" id="UP000318943">
    <property type="component" value="Unassembled WGS sequence"/>
</dbReference>
<evidence type="ECO:0000256" key="1">
    <source>
        <dbReference type="SAM" id="SignalP"/>
    </source>
</evidence>
<dbReference type="EMBL" id="CP097331">
    <property type="protein sequence ID" value="URF06339.1"/>
    <property type="molecule type" value="Genomic_DNA"/>
</dbReference>
<reference evidence="4" key="2">
    <citation type="journal article" date="2022" name="Microbiol. Resour. Announc.">
        <title>Genome Sequence of Cupriavidus campinensis Strain G5, a Member of a Bacterial Consortium Capable of Polyethylene Degradation.</title>
        <authorList>
            <person name="Schneider B."/>
            <person name="Pfeiffer F."/>
            <person name="Dyall-Smith M."/>
            <person name="Kunte H.J."/>
        </authorList>
    </citation>
    <scope>NUCLEOTIDE SEQUENCE</scope>
    <source>
        <strain evidence="4">G5</strain>
    </source>
</reference>
<evidence type="ECO:0000313" key="3">
    <source>
        <dbReference type="EMBL" id="TSP12005.1"/>
    </source>
</evidence>
<feature type="signal peptide" evidence="1">
    <location>
        <begin position="1"/>
        <end position="20"/>
    </location>
</feature>
<dbReference type="InterPro" id="IPR032710">
    <property type="entry name" value="NTF2-like_dom_sf"/>
</dbReference>
<dbReference type="EMBL" id="VCIZ01000007">
    <property type="protein sequence ID" value="TSP12005.1"/>
    <property type="molecule type" value="Genomic_DNA"/>
</dbReference>
<keyword evidence="1" id="KW-0732">Signal</keyword>
<name>A0AAE9I356_9BURK</name>
<accession>A0AAE9I356</accession>